<name>A0AAV8SVS2_9ROSI</name>
<comment type="similarity">
    <text evidence="1">Belongs to the 'GDSL' lipolytic enzyme family.</text>
</comment>
<reference evidence="3 4" key="1">
    <citation type="submission" date="2021-09" db="EMBL/GenBank/DDBJ databases">
        <title>Genomic insights and catalytic innovation underlie evolution of tropane alkaloids biosynthesis.</title>
        <authorList>
            <person name="Wang Y.-J."/>
            <person name="Tian T."/>
            <person name="Huang J.-P."/>
            <person name="Huang S.-X."/>
        </authorList>
    </citation>
    <scope>NUCLEOTIDE SEQUENCE [LARGE SCALE GENOMIC DNA]</scope>
    <source>
        <strain evidence="3">KIB-2018</strain>
        <tissue evidence="3">Leaf</tissue>
    </source>
</reference>
<evidence type="ECO:0000256" key="1">
    <source>
        <dbReference type="ARBA" id="ARBA00008668"/>
    </source>
</evidence>
<protein>
    <submittedName>
        <fullName evidence="3">Uncharacterized protein</fullName>
    </submittedName>
</protein>
<accession>A0AAV8SVS2</accession>
<dbReference type="Proteomes" id="UP001159364">
    <property type="component" value="Linkage Group LG09"/>
</dbReference>
<keyword evidence="2" id="KW-0732">Signal</keyword>
<organism evidence="3 4">
    <name type="scientific">Erythroxylum novogranatense</name>
    <dbReference type="NCBI Taxonomy" id="1862640"/>
    <lineage>
        <taxon>Eukaryota</taxon>
        <taxon>Viridiplantae</taxon>
        <taxon>Streptophyta</taxon>
        <taxon>Embryophyta</taxon>
        <taxon>Tracheophyta</taxon>
        <taxon>Spermatophyta</taxon>
        <taxon>Magnoliopsida</taxon>
        <taxon>eudicotyledons</taxon>
        <taxon>Gunneridae</taxon>
        <taxon>Pentapetalae</taxon>
        <taxon>rosids</taxon>
        <taxon>fabids</taxon>
        <taxon>Malpighiales</taxon>
        <taxon>Erythroxylaceae</taxon>
        <taxon>Erythroxylum</taxon>
    </lineage>
</organism>
<comment type="caution">
    <text evidence="3">The sequence shown here is derived from an EMBL/GenBank/DDBJ whole genome shotgun (WGS) entry which is preliminary data.</text>
</comment>
<dbReference type="Gene3D" id="3.40.50.1110">
    <property type="entry name" value="SGNH hydrolase"/>
    <property type="match status" value="1"/>
</dbReference>
<proteinExistence type="inferred from homology"/>
<dbReference type="GO" id="GO:0016298">
    <property type="term" value="F:lipase activity"/>
    <property type="evidence" value="ECO:0007669"/>
    <property type="project" value="TreeGrafter"/>
</dbReference>
<evidence type="ECO:0000256" key="2">
    <source>
        <dbReference type="ARBA" id="ARBA00022729"/>
    </source>
</evidence>
<dbReference type="InterPro" id="IPR001087">
    <property type="entry name" value="GDSL"/>
</dbReference>
<dbReference type="EMBL" id="JAIWQS010000009">
    <property type="protein sequence ID" value="KAJ8756039.1"/>
    <property type="molecule type" value="Genomic_DNA"/>
</dbReference>
<dbReference type="PANTHER" id="PTHR45966:SF4">
    <property type="entry name" value="GDSL ESTERASE_LIPASE 5"/>
    <property type="match status" value="1"/>
</dbReference>
<evidence type="ECO:0000313" key="3">
    <source>
        <dbReference type="EMBL" id="KAJ8756039.1"/>
    </source>
</evidence>
<keyword evidence="4" id="KW-1185">Reference proteome</keyword>
<evidence type="ECO:0000313" key="4">
    <source>
        <dbReference type="Proteomes" id="UP001159364"/>
    </source>
</evidence>
<dbReference type="PANTHER" id="PTHR45966">
    <property type="entry name" value="GDSL-LIKE LIPASE/ACYLHYDROLASE"/>
    <property type="match status" value="1"/>
</dbReference>
<gene>
    <name evidence="3" type="ORF">K2173_024586</name>
</gene>
<dbReference type="InterPro" id="IPR044552">
    <property type="entry name" value="GLIP1-5/GLL25"/>
</dbReference>
<dbReference type="AlphaFoldDB" id="A0AAV8SVS2"/>
<sequence>MARLVHQPDYKARTSKHVPLFDFGDSYVDAGNNNYTNTPTGNRANYCPYGESYSDQPTERFSDGRTMADFIAEHTNLPLLPPYLQPGLNDYQNGENFASGGLGILKETFEEDRVSMMVNLSSSYLDYYLHMYAYPFPSRTKLVR</sequence>
<dbReference type="Pfam" id="PF00657">
    <property type="entry name" value="Lipase_GDSL"/>
    <property type="match status" value="1"/>
</dbReference>
<dbReference type="InterPro" id="IPR036514">
    <property type="entry name" value="SGNH_hydro_sf"/>
</dbReference>